<accession>A0ABP9SV97</accession>
<name>A0ABP9SV97_9MICC</name>
<comment type="caution">
    <text evidence="4">The sequence shown here is derived from an EMBL/GenBank/DDBJ whole genome shotgun (WGS) entry which is preliminary data.</text>
</comment>
<dbReference type="InterPro" id="IPR024455">
    <property type="entry name" value="Phage_capsid"/>
</dbReference>
<evidence type="ECO:0000256" key="2">
    <source>
        <dbReference type="SAM" id="Coils"/>
    </source>
</evidence>
<evidence type="ECO:0000313" key="5">
    <source>
        <dbReference type="Proteomes" id="UP001500200"/>
    </source>
</evidence>
<keyword evidence="2" id="KW-0175">Coiled coil</keyword>
<dbReference type="Gene3D" id="3.30.2400.10">
    <property type="entry name" value="Major capsid protein gp5"/>
    <property type="match status" value="1"/>
</dbReference>
<keyword evidence="5" id="KW-1185">Reference proteome</keyword>
<sequence>MPKSMRELLNERKAELRAAATAILEKAEAENRDVTEAEASEFERIGESLESVSRQLDRSAQFNEDFRKAALATESRGRSEAPVKFVNRATGAPALRSGQPFGEHELVRAERERGQLAEDAAMATYGGVAEFVRSLSTTGASAVVPTVWASQIIDIARANAAVMKAGATILPMDANTVQVGRLTGDATAAFRAEGSAITASDPTFDNVTLTAKSLNALVIGSMEWFDDAPNADGLVINSIGKAIGLAIDKVALYGGITSGAGSINLPTPPNPRGVLAALNAVRPANVIGGSATNGTAVASYNELIDLDYTVENLNEVPTGLILPSRLAQKYAKLQDTTNQPMRRPDDLSDLPFYVSNQVASGMTQGTSTTAADAFVGDWTELLIGQRLGLRIQVLTERYAEFGQIGIVATWRGDVQPARTSAFAVYRYLNGA</sequence>
<comment type="subcellular location">
    <subcellularLocation>
        <location evidence="1">Virion</location>
    </subcellularLocation>
</comment>
<dbReference type="InterPro" id="IPR054612">
    <property type="entry name" value="Phage_capsid-like_C"/>
</dbReference>
<dbReference type="Pfam" id="PF05065">
    <property type="entry name" value="Phage_capsid"/>
    <property type="match status" value="1"/>
</dbReference>
<dbReference type="SUPFAM" id="SSF56563">
    <property type="entry name" value="Major capsid protein gp5"/>
    <property type="match status" value="1"/>
</dbReference>
<feature type="coiled-coil region" evidence="2">
    <location>
        <begin position="6"/>
        <end position="37"/>
    </location>
</feature>
<evidence type="ECO:0000313" key="4">
    <source>
        <dbReference type="EMBL" id="GAA5201411.1"/>
    </source>
</evidence>
<organism evidence="4 5">
    <name type="scientific">Arthrobacter gyeryongensis</name>
    <dbReference type="NCBI Taxonomy" id="1650592"/>
    <lineage>
        <taxon>Bacteria</taxon>
        <taxon>Bacillati</taxon>
        <taxon>Actinomycetota</taxon>
        <taxon>Actinomycetes</taxon>
        <taxon>Micrococcales</taxon>
        <taxon>Micrococcaceae</taxon>
        <taxon>Arthrobacter</taxon>
    </lineage>
</organism>
<protein>
    <recommendedName>
        <fullName evidence="3">Phage capsid-like C-terminal domain-containing protein</fullName>
    </recommendedName>
</protein>
<gene>
    <name evidence="4" type="ORF">GCM10023346_45760</name>
</gene>
<evidence type="ECO:0000259" key="3">
    <source>
        <dbReference type="Pfam" id="PF05065"/>
    </source>
</evidence>
<evidence type="ECO:0000256" key="1">
    <source>
        <dbReference type="ARBA" id="ARBA00004328"/>
    </source>
</evidence>
<dbReference type="Proteomes" id="UP001500200">
    <property type="component" value="Unassembled WGS sequence"/>
</dbReference>
<reference evidence="5" key="1">
    <citation type="journal article" date="2019" name="Int. J. Syst. Evol. Microbiol.">
        <title>The Global Catalogue of Microorganisms (GCM) 10K type strain sequencing project: providing services to taxonomists for standard genome sequencing and annotation.</title>
        <authorList>
            <consortium name="The Broad Institute Genomics Platform"/>
            <consortium name="The Broad Institute Genome Sequencing Center for Infectious Disease"/>
            <person name="Wu L."/>
            <person name="Ma J."/>
        </authorList>
    </citation>
    <scope>NUCLEOTIDE SEQUENCE [LARGE SCALE GENOMIC DNA]</scope>
    <source>
        <strain evidence="5">JCM 18514</strain>
    </source>
</reference>
<dbReference type="EMBL" id="BAABKK010000035">
    <property type="protein sequence ID" value="GAA5201411.1"/>
    <property type="molecule type" value="Genomic_DNA"/>
</dbReference>
<feature type="domain" description="Phage capsid-like C-terminal" evidence="3">
    <location>
        <begin position="142"/>
        <end position="426"/>
    </location>
</feature>
<dbReference type="NCBIfam" id="TIGR01554">
    <property type="entry name" value="major_cap_HK97"/>
    <property type="match status" value="1"/>
</dbReference>
<proteinExistence type="predicted"/>